<organism evidence="2 3">
    <name type="scientific">Sulfitobacter pacificus</name>
    <dbReference type="NCBI Taxonomy" id="1499314"/>
    <lineage>
        <taxon>Bacteria</taxon>
        <taxon>Pseudomonadati</taxon>
        <taxon>Pseudomonadota</taxon>
        <taxon>Alphaproteobacteria</taxon>
        <taxon>Rhodobacterales</taxon>
        <taxon>Roseobacteraceae</taxon>
        <taxon>Sulfitobacter</taxon>
    </lineage>
</organism>
<evidence type="ECO:0000259" key="1">
    <source>
        <dbReference type="Pfam" id="PF13454"/>
    </source>
</evidence>
<dbReference type="SUPFAM" id="SSF51905">
    <property type="entry name" value="FAD/NAD(P)-binding domain"/>
    <property type="match status" value="1"/>
</dbReference>
<dbReference type="EMBL" id="BSNL01000001">
    <property type="protein sequence ID" value="GLQ25558.1"/>
    <property type="molecule type" value="Genomic_DNA"/>
</dbReference>
<dbReference type="Proteomes" id="UP001161388">
    <property type="component" value="Unassembled WGS sequence"/>
</dbReference>
<dbReference type="InterPro" id="IPR038732">
    <property type="entry name" value="HpyO/CreE_NAD-binding"/>
</dbReference>
<dbReference type="PANTHER" id="PTHR40254">
    <property type="entry name" value="BLR0577 PROTEIN"/>
    <property type="match status" value="1"/>
</dbReference>
<evidence type="ECO:0000313" key="2">
    <source>
        <dbReference type="EMBL" id="GLQ25558.1"/>
    </source>
</evidence>
<gene>
    <name evidence="2" type="ORF">GCM10007927_03610</name>
</gene>
<reference evidence="2" key="2">
    <citation type="submission" date="2023-01" db="EMBL/GenBank/DDBJ databases">
        <title>Draft genome sequence of Sulfitobacter pacificus strain NBRC 109915.</title>
        <authorList>
            <person name="Sun Q."/>
            <person name="Mori K."/>
        </authorList>
    </citation>
    <scope>NUCLEOTIDE SEQUENCE</scope>
    <source>
        <strain evidence="2">NBRC 109915</strain>
    </source>
</reference>
<dbReference type="InterPro" id="IPR052189">
    <property type="entry name" value="L-asp_N-monooxygenase_NS-form"/>
</dbReference>
<keyword evidence="3" id="KW-1185">Reference proteome</keyword>
<sequence length="546" mass="58335">MSPNSSSRLAVIGFGPRGLGALEALYAETRDHATQVTVDIFDPFDWPAAGPNFAPDQSAHCILNIPIRALDIDPPSYLADLIPPFADWSSTPYQPDDFPPRSDLGAYLHARFKALCAAVEGRFEITHTKTAINGLTDTATGWWLEADGQQYGPYDEILLAQGQPATSPDPQRARWAAYAADHKLTLTSAYPANGLLQAARDWQGKTVAIRGLGLSTLDVVRLLTWGLGGQFEDGKYSPSGREPHRILPFSLDGMPPAAKPATGAVDGQYDPTAEETRAFVAALNDTLSQQPDAALQTVCAALVAPAVRILTALGAAKTKVDVQRWLAAERDAPGTQEDQPATAALKAAIEMAHGRVAPNVGYVIGQLWRKWQNPLRSGVNAVRHTPLTAAALTGFDEGLKRYSYGPPVSAAEELLTLIECGLVSLCTADDPAVLLEPTGWRLIEGEDGLLAPVMIDAVLANPDLEQISDPLIVTCMSEGRIRHIADGLGAHTLPDGQLANREGVGQIGISLLGRLALGSVIAPDSLHDCFGSSTIRWAKGFAERRF</sequence>
<feature type="domain" description="FAD-dependent urate hydroxylase HpyO/Asp monooxygenase CreE-like FAD/NAD(P)-binding" evidence="1">
    <location>
        <begin position="10"/>
        <end position="163"/>
    </location>
</feature>
<comment type="caution">
    <text evidence="2">The sequence shown here is derived from an EMBL/GenBank/DDBJ whole genome shotgun (WGS) entry which is preliminary data.</text>
</comment>
<dbReference type="RefSeq" id="WP_284369978.1">
    <property type="nucleotide sequence ID" value="NZ_BSNL01000001.1"/>
</dbReference>
<evidence type="ECO:0000313" key="3">
    <source>
        <dbReference type="Proteomes" id="UP001161388"/>
    </source>
</evidence>
<dbReference type="PANTHER" id="PTHR40254:SF1">
    <property type="entry name" value="BLR0577 PROTEIN"/>
    <property type="match status" value="1"/>
</dbReference>
<dbReference type="Pfam" id="PF13454">
    <property type="entry name" value="NAD_binding_9"/>
    <property type="match status" value="1"/>
</dbReference>
<proteinExistence type="predicted"/>
<accession>A0ABQ5VDW8</accession>
<dbReference type="InterPro" id="IPR036188">
    <property type="entry name" value="FAD/NAD-bd_sf"/>
</dbReference>
<name>A0ABQ5VDW8_9RHOB</name>
<protein>
    <recommendedName>
        <fullName evidence="1">FAD-dependent urate hydroxylase HpyO/Asp monooxygenase CreE-like FAD/NAD(P)-binding domain-containing protein</fullName>
    </recommendedName>
</protein>
<reference evidence="2" key="1">
    <citation type="journal article" date="2014" name="Int. J. Syst. Evol. Microbiol.">
        <title>Complete genome of a new Firmicutes species belonging to the dominant human colonic microbiota ('Ruminococcus bicirculans') reveals two chromosomes and a selective capacity to utilize plant glucans.</title>
        <authorList>
            <consortium name="NISC Comparative Sequencing Program"/>
            <person name="Wegmann U."/>
            <person name="Louis P."/>
            <person name="Goesmann A."/>
            <person name="Henrissat B."/>
            <person name="Duncan S.H."/>
            <person name="Flint H.J."/>
        </authorList>
    </citation>
    <scope>NUCLEOTIDE SEQUENCE</scope>
    <source>
        <strain evidence="2">NBRC 109915</strain>
    </source>
</reference>